<name>A0A9W9IQZ2_9EURO</name>
<evidence type="ECO:0000313" key="2">
    <source>
        <dbReference type="EMBL" id="KAJ5181851.1"/>
    </source>
</evidence>
<keyword evidence="3" id="KW-1185">Reference proteome</keyword>
<evidence type="ECO:0000256" key="1">
    <source>
        <dbReference type="SAM" id="MobiDB-lite"/>
    </source>
</evidence>
<feature type="region of interest" description="Disordered" evidence="1">
    <location>
        <begin position="43"/>
        <end position="82"/>
    </location>
</feature>
<feature type="compositionally biased region" description="Basic residues" evidence="1">
    <location>
        <begin position="70"/>
        <end position="82"/>
    </location>
</feature>
<sequence>MNGLKYVKKRCFSSKTSTWVSHETKIVANRGTSLIRLSHGERATPRMISPNHQPILNDAGRAMDNDFHQDKKKNKVGNKKIR</sequence>
<evidence type="ECO:0000313" key="3">
    <source>
        <dbReference type="Proteomes" id="UP001150942"/>
    </source>
</evidence>
<dbReference type="AlphaFoldDB" id="A0A9W9IQZ2"/>
<comment type="caution">
    <text evidence="2">The sequence shown here is derived from an EMBL/GenBank/DDBJ whole genome shotgun (WGS) entry which is preliminary data.</text>
</comment>
<dbReference type="EMBL" id="JAPQKQ010000009">
    <property type="protein sequence ID" value="KAJ5181851.1"/>
    <property type="molecule type" value="Genomic_DNA"/>
</dbReference>
<proteinExistence type="predicted"/>
<reference evidence="2" key="1">
    <citation type="submission" date="2022-11" db="EMBL/GenBank/DDBJ databases">
        <authorList>
            <person name="Petersen C."/>
        </authorList>
    </citation>
    <scope>NUCLEOTIDE SEQUENCE</scope>
    <source>
        <strain evidence="2">IBT 20477</strain>
    </source>
</reference>
<dbReference type="Proteomes" id="UP001150942">
    <property type="component" value="Unassembled WGS sequence"/>
</dbReference>
<reference evidence="2" key="2">
    <citation type="journal article" date="2023" name="IMA Fungus">
        <title>Comparative genomic study of the Penicillium genus elucidates a diverse pangenome and 15 lateral gene transfer events.</title>
        <authorList>
            <person name="Petersen C."/>
            <person name="Sorensen T."/>
            <person name="Nielsen M.R."/>
            <person name="Sondergaard T.E."/>
            <person name="Sorensen J.L."/>
            <person name="Fitzpatrick D.A."/>
            <person name="Frisvad J.C."/>
            <person name="Nielsen K.L."/>
        </authorList>
    </citation>
    <scope>NUCLEOTIDE SEQUENCE</scope>
    <source>
        <strain evidence="2">IBT 20477</strain>
    </source>
</reference>
<organism evidence="2 3">
    <name type="scientific">Penicillium cf. viridicatum</name>
    <dbReference type="NCBI Taxonomy" id="2972119"/>
    <lineage>
        <taxon>Eukaryota</taxon>
        <taxon>Fungi</taxon>
        <taxon>Dikarya</taxon>
        <taxon>Ascomycota</taxon>
        <taxon>Pezizomycotina</taxon>
        <taxon>Eurotiomycetes</taxon>
        <taxon>Eurotiomycetidae</taxon>
        <taxon>Eurotiales</taxon>
        <taxon>Aspergillaceae</taxon>
        <taxon>Penicillium</taxon>
    </lineage>
</organism>
<dbReference type="OrthoDB" id="10426971at2759"/>
<accession>A0A9W9IQZ2</accession>
<protein>
    <submittedName>
        <fullName evidence="2">Uncharacterized protein</fullName>
    </submittedName>
</protein>
<gene>
    <name evidence="2" type="ORF">N7449_011998</name>
</gene>